<feature type="non-terminal residue" evidence="2">
    <location>
        <position position="127"/>
    </location>
</feature>
<accession>A0A9P6IHU7</accession>
<comment type="caution">
    <text evidence="2">The sequence shown here is derived from an EMBL/GenBank/DDBJ whole genome shotgun (WGS) entry which is preliminary data.</text>
</comment>
<dbReference type="AlphaFoldDB" id="A0A9P6IHU7"/>
<reference evidence="2" key="1">
    <citation type="journal article" date="2020" name="Fungal Divers.">
        <title>Resolving the Mortierellaceae phylogeny through synthesis of multi-gene phylogenetics and phylogenomics.</title>
        <authorList>
            <person name="Vandepol N."/>
            <person name="Liber J."/>
            <person name="Desiro A."/>
            <person name="Na H."/>
            <person name="Kennedy M."/>
            <person name="Barry K."/>
            <person name="Grigoriev I.V."/>
            <person name="Miller A.N."/>
            <person name="O'Donnell K."/>
            <person name="Stajich J.E."/>
            <person name="Bonito G."/>
        </authorList>
    </citation>
    <scope>NUCLEOTIDE SEQUENCE</scope>
    <source>
        <strain evidence="2">MES-2147</strain>
    </source>
</reference>
<evidence type="ECO:0000313" key="2">
    <source>
        <dbReference type="EMBL" id="KAF9921963.1"/>
    </source>
</evidence>
<evidence type="ECO:0000256" key="1">
    <source>
        <dbReference type="SAM" id="MobiDB-lite"/>
    </source>
</evidence>
<name>A0A9P6IHU7_9FUNG</name>
<proteinExistence type="predicted"/>
<evidence type="ECO:0000313" key="3">
    <source>
        <dbReference type="Proteomes" id="UP000749646"/>
    </source>
</evidence>
<protein>
    <submittedName>
        <fullName evidence="2">Uncharacterized protein</fullName>
    </submittedName>
</protein>
<keyword evidence="3" id="KW-1185">Reference proteome</keyword>
<gene>
    <name evidence="2" type="ORF">BGZ65_009939</name>
</gene>
<sequence>MQQQQYQQQMLLQSQFQQQQHYARQHNLQSTMNDEDPFGEYVMMDNMSHAQMMAELRPLEDPSLSLSVSTGSTSSPDVNGVGIAQFKGSNASVSNQVWASVLQKQSTKTTKTKKPNSRPPRALECYN</sequence>
<feature type="region of interest" description="Disordered" evidence="1">
    <location>
        <begin position="103"/>
        <end position="127"/>
    </location>
</feature>
<organism evidence="2 3">
    <name type="scientific">Modicella reniformis</name>
    <dbReference type="NCBI Taxonomy" id="1440133"/>
    <lineage>
        <taxon>Eukaryota</taxon>
        <taxon>Fungi</taxon>
        <taxon>Fungi incertae sedis</taxon>
        <taxon>Mucoromycota</taxon>
        <taxon>Mortierellomycotina</taxon>
        <taxon>Mortierellomycetes</taxon>
        <taxon>Mortierellales</taxon>
        <taxon>Mortierellaceae</taxon>
        <taxon>Modicella</taxon>
    </lineage>
</organism>
<dbReference type="EMBL" id="JAAAHW010010933">
    <property type="protein sequence ID" value="KAF9921963.1"/>
    <property type="molecule type" value="Genomic_DNA"/>
</dbReference>
<dbReference type="Proteomes" id="UP000749646">
    <property type="component" value="Unassembled WGS sequence"/>
</dbReference>